<dbReference type="Proteomes" id="UP000827976">
    <property type="component" value="Chromosome 8"/>
</dbReference>
<evidence type="ECO:0000313" key="2">
    <source>
        <dbReference type="Proteomes" id="UP000827976"/>
    </source>
</evidence>
<protein>
    <submittedName>
        <fullName evidence="1">S-receptor-like serine/threonine-protein kinase protein</fullName>
        <ecNumber evidence="1">2.7.11.1</ecNumber>
    </submittedName>
</protein>
<evidence type="ECO:0000313" key="1">
    <source>
        <dbReference type="EMBL" id="KAH7675763.1"/>
    </source>
</evidence>
<name>A0ACB7VNA3_DIOAL</name>
<gene>
    <name evidence="1" type="ORF">IHE45_08G158400</name>
</gene>
<comment type="caution">
    <text evidence="1">The sequence shown here is derived from an EMBL/GenBank/DDBJ whole genome shotgun (WGS) entry which is preliminary data.</text>
</comment>
<reference evidence="2" key="1">
    <citation type="journal article" date="2022" name="Nat. Commun.">
        <title>Chromosome evolution and the genetic basis of agronomically important traits in greater yam.</title>
        <authorList>
            <person name="Bredeson J.V."/>
            <person name="Lyons J.B."/>
            <person name="Oniyinde I.O."/>
            <person name="Okereke N.R."/>
            <person name="Kolade O."/>
            <person name="Nnabue I."/>
            <person name="Nwadili C.O."/>
            <person name="Hribova E."/>
            <person name="Parker M."/>
            <person name="Nwogha J."/>
            <person name="Shu S."/>
            <person name="Carlson J."/>
            <person name="Kariba R."/>
            <person name="Muthemba S."/>
            <person name="Knop K."/>
            <person name="Barton G.J."/>
            <person name="Sherwood A.V."/>
            <person name="Lopez-Montes A."/>
            <person name="Asiedu R."/>
            <person name="Jamnadass R."/>
            <person name="Muchugi A."/>
            <person name="Goodstein D."/>
            <person name="Egesi C.N."/>
            <person name="Featherston J."/>
            <person name="Asfaw A."/>
            <person name="Simpson G.G."/>
            <person name="Dolezel J."/>
            <person name="Hendre P.S."/>
            <person name="Van Deynze A."/>
            <person name="Kumar P.L."/>
            <person name="Obidiegwu J.E."/>
            <person name="Bhattacharjee R."/>
            <person name="Rokhsar D.S."/>
        </authorList>
    </citation>
    <scope>NUCLEOTIDE SEQUENCE [LARGE SCALE GENOMIC DNA]</scope>
    <source>
        <strain evidence="2">cv. TDa95/00328</strain>
    </source>
</reference>
<dbReference type="EMBL" id="CM037018">
    <property type="protein sequence ID" value="KAH7675763.1"/>
    <property type="molecule type" value="Genomic_DNA"/>
</dbReference>
<accession>A0ACB7VNA3</accession>
<sequence length="845" mass="94269">MQSSSTVIMNNSSLLLLLAILILVIITGILIPSSDAIVSDTLLPNQTLVDGQSLVSANQSFELGFFSPQNSTNRYVGIWYHNISVQTVVWVGNRDRPVADATGVISFDSYGNLRIVDARGSSFVFTYGFSSTQSAVAKLLDNGNLVLMDANDSSHILYESFDYPTDNFLPGMKLGLVRGQNRLLTSWRNSGDPATGDFLFGENLDSSTDYGKMYIWQKNKIYWDSGQLNSQIFSNILKTILLDFHHVSRPGDDYYTYSIMDTSSIFRHVLTVSGQIQVQTWVETSQEWILFWALPGPQCDVYNLCGDNAVCDDESVSEAQCSCLSGFAPTLEALTEWNAGVTKPGCLVRKSSLQCSTKGKGNKNGSHTMPDFISDGFLLIDVILPADPQHLNVNSAAECQSSCLNYCNCTAYAFTDGCQLWYGNLKNLTKANGAAAGLYLRLALSELTEEKRNRSNWIWVVPTATVLGLILCMTYMCYWWRRKDSERRKLYQEQILLASIRRNLDEAGERGPSFTSFSFSRVADATENFSSANKLGEGGFGPVYKGQLAGGLEMAVKRLSKSSGQGLEEFKNEIILIAKLQHRNLVRLLGCCIQAGERILIYEYMPNKSLDYFLFEPTRGVVLDWTRRFNIIEGIAHGLLYLHKHSRLIIIHRDLKASNILLDDEWCPKISDFGLARIFSSNEMQANTIRVVGTFGYMSPEYASEGLYSIKSDVFSFGVLLLEIVSGKRNAGFHRYGNSFNLLGYAWELWIEGRWLELVDPVIGNACKGYQVCKCIHVALLCVQECASDRPTMSEVITMLVNENSENVEAPAAPKHPAFFAMRIRTEDDAPLTKYDMTASTFSGR</sequence>
<dbReference type="EC" id="2.7.11.1" evidence="1"/>
<keyword evidence="2" id="KW-1185">Reference proteome</keyword>
<keyword evidence="1" id="KW-0808">Transferase</keyword>
<proteinExistence type="predicted"/>
<organism evidence="1 2">
    <name type="scientific">Dioscorea alata</name>
    <name type="common">Purple yam</name>
    <dbReference type="NCBI Taxonomy" id="55571"/>
    <lineage>
        <taxon>Eukaryota</taxon>
        <taxon>Viridiplantae</taxon>
        <taxon>Streptophyta</taxon>
        <taxon>Embryophyta</taxon>
        <taxon>Tracheophyta</taxon>
        <taxon>Spermatophyta</taxon>
        <taxon>Magnoliopsida</taxon>
        <taxon>Liliopsida</taxon>
        <taxon>Dioscoreales</taxon>
        <taxon>Dioscoreaceae</taxon>
        <taxon>Dioscorea</taxon>
    </lineage>
</organism>